<dbReference type="PRINTS" id="PR00987">
    <property type="entry name" value="TRNASYNTHGLU"/>
</dbReference>
<comment type="catalytic activity">
    <reaction evidence="8">
        <text>tRNA(Glu) + L-glutamate + ATP = L-glutamyl-tRNA(Glu) + AMP + diphosphate</text>
        <dbReference type="Rhea" id="RHEA:23540"/>
        <dbReference type="Rhea" id="RHEA-COMP:9663"/>
        <dbReference type="Rhea" id="RHEA-COMP:9680"/>
        <dbReference type="ChEBI" id="CHEBI:29985"/>
        <dbReference type="ChEBI" id="CHEBI:30616"/>
        <dbReference type="ChEBI" id="CHEBI:33019"/>
        <dbReference type="ChEBI" id="CHEBI:78442"/>
        <dbReference type="ChEBI" id="CHEBI:78520"/>
        <dbReference type="ChEBI" id="CHEBI:456215"/>
        <dbReference type="EC" id="6.1.1.17"/>
    </reaction>
</comment>
<evidence type="ECO:0000256" key="8">
    <source>
        <dbReference type="HAMAP-Rule" id="MF_00022"/>
    </source>
</evidence>
<keyword evidence="6 8" id="KW-0648">Protein biosynthesis</keyword>
<dbReference type="InterPro" id="IPR045462">
    <property type="entry name" value="aa-tRNA-synth_I_cd-bd"/>
</dbReference>
<dbReference type="PROSITE" id="PS00178">
    <property type="entry name" value="AA_TRNA_LIGASE_I"/>
    <property type="match status" value="1"/>
</dbReference>
<dbReference type="PANTHER" id="PTHR43311:SF2">
    <property type="entry name" value="GLUTAMATE--TRNA LIGASE, MITOCHONDRIAL-RELATED"/>
    <property type="match status" value="1"/>
</dbReference>
<keyword evidence="4 8" id="KW-0547">Nucleotide-binding</keyword>
<comment type="subunit">
    <text evidence="8">Monomer.</text>
</comment>
<evidence type="ECO:0000256" key="7">
    <source>
        <dbReference type="ARBA" id="ARBA00023146"/>
    </source>
</evidence>
<feature type="binding site" evidence="8">
    <location>
        <position position="262"/>
    </location>
    <ligand>
        <name>ATP</name>
        <dbReference type="ChEBI" id="CHEBI:30616"/>
    </ligand>
</feature>
<dbReference type="Pfam" id="PF19269">
    <property type="entry name" value="Anticodon_2"/>
    <property type="match status" value="1"/>
</dbReference>
<evidence type="ECO:0000256" key="5">
    <source>
        <dbReference type="ARBA" id="ARBA00022840"/>
    </source>
</evidence>
<dbReference type="GO" id="GO:0000049">
    <property type="term" value="F:tRNA binding"/>
    <property type="evidence" value="ECO:0007669"/>
    <property type="project" value="InterPro"/>
</dbReference>
<evidence type="ECO:0000256" key="6">
    <source>
        <dbReference type="ARBA" id="ARBA00022917"/>
    </source>
</evidence>
<dbReference type="InterPro" id="IPR049940">
    <property type="entry name" value="GluQ/Sye"/>
</dbReference>
<sequence>MSNSKVRVRFAPSPTGGLHLGGVRTVLFNYLFAKKHGGDFVLRIEDTDQNRYVDGAEQYILDCLAWCGLTPDESPVAGGHYAPYRQSERKPIYREYAERLVAQGHAYYAFDTPEELDHARKEIPNFQYGQVYRDTLRNSLSLKTAEVEHLLNAGVPHVIRIKMPTDESVHFNDMIRGHVSFETNLVDDKVLLKADGMPTYHLAVVVDDYLMKITHAFRGEEWLPSAPIHILLWRYLGWEADMPQWAHLPLILKPDGHGKLSKRDGARLGFPVYAMNWLDAKTGELTPGFRELGFLPEAFLNLLAMLGWNTGGEQEIFTLDELIANFSIERVSKAGAKFDFEKAKWYNAEWIKRLPAESLKLEVKHELAIRGIEANDDAYLIKVIEAVKDRCILLTDFYHQSGYFFETPAEYDLPSVKPKWTDVKTDFFNVLTGKYADVQTWEPAELESVFKALVEEKALKIGDVMLPFRIMLVGGKFGPHVFDIAALLGKEVVLERIAMALGVFTT</sequence>
<organism evidence="11 12">
    <name type="scientific">Mucilaginibacter gracilis</name>
    <dbReference type="NCBI Taxonomy" id="423350"/>
    <lineage>
        <taxon>Bacteria</taxon>
        <taxon>Pseudomonadati</taxon>
        <taxon>Bacteroidota</taxon>
        <taxon>Sphingobacteriia</taxon>
        <taxon>Sphingobacteriales</taxon>
        <taxon>Sphingobacteriaceae</taxon>
        <taxon>Mucilaginibacter</taxon>
    </lineage>
</organism>
<evidence type="ECO:0000256" key="2">
    <source>
        <dbReference type="ARBA" id="ARBA00022490"/>
    </source>
</evidence>
<dbReference type="PANTHER" id="PTHR43311">
    <property type="entry name" value="GLUTAMATE--TRNA LIGASE"/>
    <property type="match status" value="1"/>
</dbReference>
<evidence type="ECO:0000313" key="12">
    <source>
        <dbReference type="Proteomes" id="UP000268007"/>
    </source>
</evidence>
<dbReference type="CDD" id="cd00808">
    <property type="entry name" value="GluRS_core"/>
    <property type="match status" value="1"/>
</dbReference>
<dbReference type="SUPFAM" id="SSF52374">
    <property type="entry name" value="Nucleotidylyl transferase"/>
    <property type="match status" value="1"/>
</dbReference>
<evidence type="ECO:0000259" key="9">
    <source>
        <dbReference type="Pfam" id="PF00749"/>
    </source>
</evidence>
<comment type="subcellular location">
    <subcellularLocation>
        <location evidence="8">Cytoplasm</location>
    </subcellularLocation>
</comment>
<dbReference type="InterPro" id="IPR008925">
    <property type="entry name" value="aa_tRNA-synth_I_cd-bd_sf"/>
</dbReference>
<keyword evidence="12" id="KW-1185">Reference proteome</keyword>
<feature type="short sequence motif" description="'HIGH' region" evidence="8">
    <location>
        <begin position="12"/>
        <end position="22"/>
    </location>
</feature>
<comment type="similarity">
    <text evidence="1 8">Belongs to the class-I aminoacyl-tRNA synthetase family. Glutamate--tRNA ligase type 1 subfamily.</text>
</comment>
<dbReference type="Gene3D" id="1.10.10.350">
    <property type="match status" value="1"/>
</dbReference>
<dbReference type="InterPro" id="IPR033910">
    <property type="entry name" value="GluRS_core"/>
</dbReference>
<keyword evidence="2 8" id="KW-0963">Cytoplasm</keyword>
<evidence type="ECO:0000256" key="4">
    <source>
        <dbReference type="ARBA" id="ARBA00022741"/>
    </source>
</evidence>
<feature type="domain" description="Glutamyl/glutaminyl-tRNA synthetase class Ib catalytic" evidence="9">
    <location>
        <begin position="5"/>
        <end position="345"/>
    </location>
</feature>
<name>A0A495IXE5_9SPHI</name>
<dbReference type="AlphaFoldDB" id="A0A495IXE5"/>
<dbReference type="GO" id="GO:0006424">
    <property type="term" value="P:glutamyl-tRNA aminoacylation"/>
    <property type="evidence" value="ECO:0007669"/>
    <property type="project" value="UniProtKB-UniRule"/>
</dbReference>
<dbReference type="Proteomes" id="UP000268007">
    <property type="component" value="Unassembled WGS sequence"/>
</dbReference>
<dbReference type="EMBL" id="RBKU01000001">
    <property type="protein sequence ID" value="RKR81345.1"/>
    <property type="molecule type" value="Genomic_DNA"/>
</dbReference>
<dbReference type="InterPro" id="IPR001412">
    <property type="entry name" value="aa-tRNA-synth_I_CS"/>
</dbReference>
<evidence type="ECO:0000256" key="1">
    <source>
        <dbReference type="ARBA" id="ARBA00007894"/>
    </source>
</evidence>
<evidence type="ECO:0000259" key="10">
    <source>
        <dbReference type="Pfam" id="PF19269"/>
    </source>
</evidence>
<reference evidence="11 12" key="1">
    <citation type="submission" date="2018-10" db="EMBL/GenBank/DDBJ databases">
        <title>Genomic Encyclopedia of Archaeal and Bacterial Type Strains, Phase II (KMG-II): from individual species to whole genera.</title>
        <authorList>
            <person name="Goeker M."/>
        </authorList>
    </citation>
    <scope>NUCLEOTIDE SEQUENCE [LARGE SCALE GENOMIC DNA]</scope>
    <source>
        <strain evidence="11 12">DSM 18602</strain>
    </source>
</reference>
<dbReference type="NCBIfam" id="TIGR00464">
    <property type="entry name" value="gltX_bact"/>
    <property type="match status" value="1"/>
</dbReference>
<comment type="caution">
    <text evidence="11">The sequence shown here is derived from an EMBL/GenBank/DDBJ whole genome shotgun (WGS) entry which is preliminary data.</text>
</comment>
<comment type="function">
    <text evidence="8">Catalyzes the attachment of glutamate to tRNA(Glu) in a two-step reaction: glutamate is first activated by ATP to form Glu-AMP and then transferred to the acceptor end of tRNA(Glu).</text>
</comment>
<evidence type="ECO:0000256" key="3">
    <source>
        <dbReference type="ARBA" id="ARBA00022598"/>
    </source>
</evidence>
<dbReference type="HAMAP" id="MF_00022">
    <property type="entry name" value="Glu_tRNA_synth_type1"/>
    <property type="match status" value="1"/>
</dbReference>
<dbReference type="EC" id="6.1.1.17" evidence="8"/>
<dbReference type="InterPro" id="IPR020058">
    <property type="entry name" value="Glu/Gln-tRNA-synth_Ib_cat-dom"/>
</dbReference>
<dbReference type="InterPro" id="IPR000924">
    <property type="entry name" value="Glu/Gln-tRNA-synth"/>
</dbReference>
<dbReference type="InterPro" id="IPR004527">
    <property type="entry name" value="Glu-tRNA-ligase_bac/mito"/>
</dbReference>
<keyword evidence="5 8" id="KW-0067">ATP-binding</keyword>
<dbReference type="InterPro" id="IPR020751">
    <property type="entry name" value="aa-tRNA-synth_I_codon-bd_sub2"/>
</dbReference>
<dbReference type="Gene3D" id="3.40.50.620">
    <property type="entry name" value="HUPs"/>
    <property type="match status" value="1"/>
</dbReference>
<accession>A0A495IXE5</accession>
<dbReference type="SUPFAM" id="SSF48163">
    <property type="entry name" value="An anticodon-binding domain of class I aminoacyl-tRNA synthetases"/>
    <property type="match status" value="1"/>
</dbReference>
<gene>
    <name evidence="8" type="primary">gltX</name>
    <name evidence="11" type="ORF">BDD43_1490</name>
</gene>
<dbReference type="InterPro" id="IPR020752">
    <property type="entry name" value="Glu-tRNA-synth_I_codon-bd_sub1"/>
</dbReference>
<dbReference type="OrthoDB" id="9807503at2"/>
<dbReference type="Gene3D" id="1.10.8.70">
    <property type="entry name" value="Glutamate-tRNA synthetase, class I, anticodon-binding domain 1"/>
    <property type="match status" value="1"/>
</dbReference>
<keyword evidence="3 8" id="KW-0436">Ligase</keyword>
<dbReference type="GO" id="GO:0005829">
    <property type="term" value="C:cytosol"/>
    <property type="evidence" value="ECO:0007669"/>
    <property type="project" value="TreeGrafter"/>
</dbReference>
<dbReference type="GO" id="GO:0004818">
    <property type="term" value="F:glutamate-tRNA ligase activity"/>
    <property type="evidence" value="ECO:0007669"/>
    <property type="project" value="UniProtKB-UniRule"/>
</dbReference>
<dbReference type="GO" id="GO:0008270">
    <property type="term" value="F:zinc ion binding"/>
    <property type="evidence" value="ECO:0007669"/>
    <property type="project" value="InterPro"/>
</dbReference>
<dbReference type="FunFam" id="3.40.50.620:FF:000127">
    <property type="entry name" value="Glutamate--tRNA ligase"/>
    <property type="match status" value="1"/>
</dbReference>
<dbReference type="RefSeq" id="WP_121197053.1">
    <property type="nucleotide sequence ID" value="NZ_RBKU01000001.1"/>
</dbReference>
<dbReference type="GO" id="GO:0005524">
    <property type="term" value="F:ATP binding"/>
    <property type="evidence" value="ECO:0007669"/>
    <property type="project" value="UniProtKB-UniRule"/>
</dbReference>
<dbReference type="Pfam" id="PF00749">
    <property type="entry name" value="tRNA-synt_1c"/>
    <property type="match status" value="1"/>
</dbReference>
<protein>
    <recommendedName>
        <fullName evidence="8">Glutamate--tRNA ligase</fullName>
        <ecNumber evidence="8">6.1.1.17</ecNumber>
    </recommendedName>
    <alternativeName>
        <fullName evidence="8">Glutamyl-tRNA synthetase</fullName>
        <shortName evidence="8">GluRS</shortName>
    </alternativeName>
</protein>
<feature type="domain" description="Aminoacyl-tRNA synthetase class I anticodon-binding" evidence="10">
    <location>
        <begin position="373"/>
        <end position="500"/>
    </location>
</feature>
<evidence type="ECO:0000313" key="11">
    <source>
        <dbReference type="EMBL" id="RKR81345.1"/>
    </source>
</evidence>
<comment type="caution">
    <text evidence="8">Lacks conserved residue(s) required for the propagation of feature annotation.</text>
</comment>
<feature type="short sequence motif" description="'KMSKS' region" evidence="8">
    <location>
        <begin position="259"/>
        <end position="263"/>
    </location>
</feature>
<keyword evidence="7 8" id="KW-0030">Aminoacyl-tRNA synthetase</keyword>
<dbReference type="InterPro" id="IPR014729">
    <property type="entry name" value="Rossmann-like_a/b/a_fold"/>
</dbReference>
<proteinExistence type="inferred from homology"/>